<dbReference type="InterPro" id="IPR000086">
    <property type="entry name" value="NUDIX_hydrolase_dom"/>
</dbReference>
<evidence type="ECO:0000256" key="3">
    <source>
        <dbReference type="ARBA" id="ARBA00007275"/>
    </source>
</evidence>
<dbReference type="RefSeq" id="WP_018079826.1">
    <property type="nucleotide sequence ID" value="NZ_AQWM01000001.1"/>
</dbReference>
<sequence>MADKTPNLPSWDNETRAAARKDWQSLTSQTVFENPWIRIESHDVIAPTGNPAHYGLVKFANRAIAVLPLHDDGTVSLVGQSRFAVGTYSWELPEGGGPMNEDPRQAAIRELREETGMEAAELREILGFDMSNSVTDEVAVIYLATGLTPGEKEPDETEAFDYARVPFRDLLEAVIKGQVRDGLTVVSVLRVHHMAVTGELLPHLRDAILG</sequence>
<proteinExistence type="inferred from homology"/>
<evidence type="ECO:0000313" key="9">
    <source>
        <dbReference type="EMBL" id="ESQ93889.1"/>
    </source>
</evidence>
<feature type="domain" description="Nudix hydrolase" evidence="8">
    <location>
        <begin position="59"/>
        <end position="187"/>
    </location>
</feature>
<dbReference type="GO" id="GO:0019693">
    <property type="term" value="P:ribose phosphate metabolic process"/>
    <property type="evidence" value="ECO:0007669"/>
    <property type="project" value="TreeGrafter"/>
</dbReference>
<comment type="similarity">
    <text evidence="3">Belongs to the Nudix hydrolase family. NudK subfamily.</text>
</comment>
<dbReference type="STRING" id="1121022.GCA_000376105_00140"/>
<dbReference type="OrthoDB" id="177518at2"/>
<dbReference type="EMBL" id="AWGB01000006">
    <property type="protein sequence ID" value="ESQ93889.1"/>
    <property type="molecule type" value="Genomic_DNA"/>
</dbReference>
<dbReference type="PATRIC" id="fig|1121022.4.peg.826"/>
<keyword evidence="10" id="KW-1185">Reference proteome</keyword>
<gene>
    <name evidence="9" type="ORF">ABENE_04170</name>
</gene>
<organism evidence="9 10">
    <name type="scientific">Asticcacaulis benevestitus DSM 16100 = ATCC BAA-896</name>
    <dbReference type="NCBI Taxonomy" id="1121022"/>
    <lineage>
        <taxon>Bacteria</taxon>
        <taxon>Pseudomonadati</taxon>
        <taxon>Pseudomonadota</taxon>
        <taxon>Alphaproteobacteria</taxon>
        <taxon>Caulobacterales</taxon>
        <taxon>Caulobacteraceae</taxon>
        <taxon>Asticcacaulis</taxon>
    </lineage>
</organism>
<comment type="cofactor">
    <cofactor evidence="2">
        <name>Mg(2+)</name>
        <dbReference type="ChEBI" id="CHEBI:18420"/>
    </cofactor>
</comment>
<evidence type="ECO:0000313" key="10">
    <source>
        <dbReference type="Proteomes" id="UP000017837"/>
    </source>
</evidence>
<dbReference type="Proteomes" id="UP000017837">
    <property type="component" value="Unassembled WGS sequence"/>
</dbReference>
<evidence type="ECO:0000259" key="8">
    <source>
        <dbReference type="PROSITE" id="PS51462"/>
    </source>
</evidence>
<dbReference type="eggNOG" id="COG0494">
    <property type="taxonomic scope" value="Bacteria"/>
</dbReference>
<evidence type="ECO:0000256" key="7">
    <source>
        <dbReference type="ARBA" id="ARBA00032272"/>
    </source>
</evidence>
<dbReference type="PANTHER" id="PTHR11839">
    <property type="entry name" value="UDP/ADP-SUGAR PYROPHOSPHATASE"/>
    <property type="match status" value="1"/>
</dbReference>
<keyword evidence="5" id="KW-0378">Hydrolase</keyword>
<evidence type="ECO:0000256" key="1">
    <source>
        <dbReference type="ARBA" id="ARBA00000847"/>
    </source>
</evidence>
<comment type="catalytic activity">
    <reaction evidence="1">
        <text>GDP-alpha-D-mannose + H2O = alpha-D-mannose 1-phosphate + GMP + 2 H(+)</text>
        <dbReference type="Rhea" id="RHEA:27978"/>
        <dbReference type="ChEBI" id="CHEBI:15377"/>
        <dbReference type="ChEBI" id="CHEBI:15378"/>
        <dbReference type="ChEBI" id="CHEBI:57527"/>
        <dbReference type="ChEBI" id="CHEBI:58115"/>
        <dbReference type="ChEBI" id="CHEBI:58409"/>
    </reaction>
</comment>
<name>V4Q2H0_9CAUL</name>
<dbReference type="SUPFAM" id="SSF55811">
    <property type="entry name" value="Nudix"/>
    <property type="match status" value="1"/>
</dbReference>
<dbReference type="InterPro" id="IPR015797">
    <property type="entry name" value="NUDIX_hydrolase-like_dom_sf"/>
</dbReference>
<dbReference type="CDD" id="cd24161">
    <property type="entry name" value="NUDIX_ADPRase_Ndx2"/>
    <property type="match status" value="1"/>
</dbReference>
<dbReference type="GO" id="GO:0016787">
    <property type="term" value="F:hydrolase activity"/>
    <property type="evidence" value="ECO:0007669"/>
    <property type="project" value="UniProtKB-KW"/>
</dbReference>
<dbReference type="PROSITE" id="PS00893">
    <property type="entry name" value="NUDIX_BOX"/>
    <property type="match status" value="1"/>
</dbReference>
<accession>V4Q2H0</accession>
<reference evidence="9 10" key="1">
    <citation type="journal article" date="2014" name="Nature">
        <title>Sequential evolution of bacterial morphology by co-option of a developmental regulator.</title>
        <authorList>
            <person name="Jiang C."/>
            <person name="Brown P.J."/>
            <person name="Ducret A."/>
            <person name="Brun Y.V."/>
        </authorList>
    </citation>
    <scope>NUCLEOTIDE SEQUENCE [LARGE SCALE GENOMIC DNA]</scope>
    <source>
        <strain evidence="9 10">DSM 16100</strain>
    </source>
</reference>
<dbReference type="GO" id="GO:0006753">
    <property type="term" value="P:nucleoside phosphate metabolic process"/>
    <property type="evidence" value="ECO:0007669"/>
    <property type="project" value="TreeGrafter"/>
</dbReference>
<comment type="caution">
    <text evidence="9">The sequence shown here is derived from an EMBL/GenBank/DDBJ whole genome shotgun (WGS) entry which is preliminary data.</text>
</comment>
<evidence type="ECO:0000256" key="2">
    <source>
        <dbReference type="ARBA" id="ARBA00001946"/>
    </source>
</evidence>
<evidence type="ECO:0000256" key="4">
    <source>
        <dbReference type="ARBA" id="ARBA00016377"/>
    </source>
</evidence>
<protein>
    <recommendedName>
        <fullName evidence="4">GDP-mannose pyrophosphatase</fullName>
    </recommendedName>
    <alternativeName>
        <fullName evidence="6">GDP-mannose hydrolase</fullName>
    </alternativeName>
    <alternativeName>
        <fullName evidence="7">GDPMK</fullName>
    </alternativeName>
</protein>
<dbReference type="PROSITE" id="PS51462">
    <property type="entry name" value="NUDIX"/>
    <property type="match status" value="1"/>
</dbReference>
<dbReference type="PANTHER" id="PTHR11839:SF18">
    <property type="entry name" value="NUDIX HYDROLASE DOMAIN-CONTAINING PROTEIN"/>
    <property type="match status" value="1"/>
</dbReference>
<dbReference type="InterPro" id="IPR020084">
    <property type="entry name" value="NUDIX_hydrolase_CS"/>
</dbReference>
<evidence type="ECO:0000256" key="6">
    <source>
        <dbReference type="ARBA" id="ARBA00032162"/>
    </source>
</evidence>
<dbReference type="Gene3D" id="3.90.79.10">
    <property type="entry name" value="Nucleoside Triphosphate Pyrophosphohydrolase"/>
    <property type="match status" value="1"/>
</dbReference>
<evidence type="ECO:0000256" key="5">
    <source>
        <dbReference type="ARBA" id="ARBA00022801"/>
    </source>
</evidence>
<dbReference type="Pfam" id="PF00293">
    <property type="entry name" value="NUDIX"/>
    <property type="match status" value="1"/>
</dbReference>
<dbReference type="AlphaFoldDB" id="V4Q2H0"/>